<dbReference type="Pfam" id="PF00856">
    <property type="entry name" value="SET"/>
    <property type="match status" value="1"/>
</dbReference>
<evidence type="ECO:0000313" key="5">
    <source>
        <dbReference type="Proteomes" id="UP000790833"/>
    </source>
</evidence>
<comment type="caution">
    <text evidence="4">The sequence shown here is derived from an EMBL/GenBank/DDBJ whole genome shotgun (WGS) entry which is preliminary data.</text>
</comment>
<proteinExistence type="inferred from homology"/>
<keyword evidence="1" id="KW-0539">Nucleus</keyword>
<dbReference type="GO" id="GO:0032259">
    <property type="term" value="P:methylation"/>
    <property type="evidence" value="ECO:0007669"/>
    <property type="project" value="UniProtKB-KW"/>
</dbReference>
<dbReference type="Gene3D" id="3.90.1410.10">
    <property type="entry name" value="set domain protein methyltransferase, domain 1"/>
    <property type="match status" value="2"/>
</dbReference>
<evidence type="ECO:0000313" key="4">
    <source>
        <dbReference type="EMBL" id="KAG7193389.1"/>
    </source>
</evidence>
<comment type="subcellular location">
    <subcellularLocation>
        <location evidence="1">Nucleus</location>
    </subcellularLocation>
</comment>
<accession>A0A9P7V8X6</accession>
<dbReference type="PANTHER" id="PTHR13271">
    <property type="entry name" value="UNCHARACTERIZED PUTATIVE METHYLTRANSFERASE"/>
    <property type="match status" value="1"/>
</dbReference>
<dbReference type="AlphaFoldDB" id="A0A9P7V8X6"/>
<dbReference type="InterPro" id="IPR001214">
    <property type="entry name" value="SET_dom"/>
</dbReference>
<dbReference type="EMBL" id="JAHMUF010000012">
    <property type="protein sequence ID" value="KAG7193389.1"/>
    <property type="molecule type" value="Genomic_DNA"/>
</dbReference>
<dbReference type="SUPFAM" id="SSF82199">
    <property type="entry name" value="SET domain"/>
    <property type="match status" value="1"/>
</dbReference>
<name>A0A9P7V8X6_9ASCO</name>
<keyword evidence="1" id="KW-0808">Transferase</keyword>
<protein>
    <recommendedName>
        <fullName evidence="1">Ribosomal lysine N-methyltransferase 4</fullName>
        <ecNumber evidence="1">2.1.1.-</ecNumber>
    </recommendedName>
</protein>
<dbReference type="InterPro" id="IPR011383">
    <property type="entry name" value="N-lys_methylase_SETD6"/>
</dbReference>
<dbReference type="GO" id="GO:0016279">
    <property type="term" value="F:protein-lysine N-methyltransferase activity"/>
    <property type="evidence" value="ECO:0007669"/>
    <property type="project" value="UniProtKB-UniRule"/>
</dbReference>
<dbReference type="OrthoDB" id="341421at2759"/>
<dbReference type="PROSITE" id="PS50280">
    <property type="entry name" value="SET"/>
    <property type="match status" value="1"/>
</dbReference>
<sequence length="527" mass="61019">MSFEAASNNFVQWLQRSGVAISESVVVSDLRSENQGRGLVATAPISENELLFLIPRTVVFSLSNCSFKADHPEKHNELYELGQWEALMVVLAYELRKPDSQWRPYFEVLPIRGEIEKSSNQLMFWTDSEIETLKPSLVVERIGKDATDKLYQDLFDGLVMSWDIPEFRSFTKKDFYEVGAIIMSYSFDVEEDEQNEEEDHEEEEDSNEDEEEEGEDHYVGEDEHDVGEEEHASGDEKVEELIANPVSNDSYLKSMVPLADTLNADTHLHNASLSYEGSMLVMKATKAIKKGDQIYNTYSNHPNSEILRRYGYVEYDSSAYDFGEVPLSTVKEYFNKQLKSKPPLDTLLEILSTIHDDEQQDDDEEPTDLIVESYDCYSNQEVIMELTFLIQILTILVAINKDTPFRKMTKTEVHSTIKRCYHKCYQLIESHKLTKDYLKNYKAILEQRIAQYPQEEAVEVDRGLNRSQMARVVLHSERQSLRKCLDTDVVYKDYELIDDGKLIRNINKRAMQAKETQSSKRKKVEKK</sequence>
<comment type="function">
    <text evidence="1">S-adenosyl-L-methionine-dependent protein-lysine N-methyltransferase that monomethylates 60S ribosomal protein L42.</text>
</comment>
<feature type="compositionally biased region" description="Acidic residues" evidence="2">
    <location>
        <begin position="190"/>
        <end position="215"/>
    </location>
</feature>
<organism evidence="4 5">
    <name type="scientific">Scheffersomyces spartinae</name>
    <dbReference type="NCBI Taxonomy" id="45513"/>
    <lineage>
        <taxon>Eukaryota</taxon>
        <taxon>Fungi</taxon>
        <taxon>Dikarya</taxon>
        <taxon>Ascomycota</taxon>
        <taxon>Saccharomycotina</taxon>
        <taxon>Pichiomycetes</taxon>
        <taxon>Debaryomycetaceae</taxon>
        <taxon>Scheffersomyces</taxon>
    </lineage>
</organism>
<dbReference type="GeneID" id="66114181"/>
<dbReference type="PIRSF" id="PIRSF011771">
    <property type="entry name" value="RMS1_SET"/>
    <property type="match status" value="1"/>
</dbReference>
<gene>
    <name evidence="4" type="ORF">KQ657_000807</name>
</gene>
<reference evidence="4" key="1">
    <citation type="submission" date="2021-03" db="EMBL/GenBank/DDBJ databases">
        <authorList>
            <person name="Palmer J.M."/>
        </authorList>
    </citation>
    <scope>NUCLEOTIDE SEQUENCE</scope>
    <source>
        <strain evidence="4">ARV_011</strain>
    </source>
</reference>
<keyword evidence="5" id="KW-1185">Reference proteome</keyword>
<dbReference type="EC" id="2.1.1.-" evidence="1"/>
<dbReference type="InterPro" id="IPR046341">
    <property type="entry name" value="SET_dom_sf"/>
</dbReference>
<evidence type="ECO:0000259" key="3">
    <source>
        <dbReference type="PROSITE" id="PS50280"/>
    </source>
</evidence>
<evidence type="ECO:0000256" key="2">
    <source>
        <dbReference type="SAM" id="MobiDB-lite"/>
    </source>
</evidence>
<dbReference type="RefSeq" id="XP_043048937.1">
    <property type="nucleotide sequence ID" value="XM_043191630.1"/>
</dbReference>
<dbReference type="InterPro" id="IPR050600">
    <property type="entry name" value="SETD3_SETD6_MTase"/>
</dbReference>
<comment type="similarity">
    <text evidence="1">Belongs to the class V-like SAM-binding methyltransferase superfamily. Histone-lysine methyltransferase family. SETD6 subfamily.</text>
</comment>
<keyword evidence="1" id="KW-0489">Methyltransferase</keyword>
<dbReference type="GO" id="GO:0005634">
    <property type="term" value="C:nucleus"/>
    <property type="evidence" value="ECO:0007669"/>
    <property type="project" value="UniProtKB-SubCell"/>
</dbReference>
<evidence type="ECO:0000256" key="1">
    <source>
        <dbReference type="PIRNR" id="PIRNR011771"/>
    </source>
</evidence>
<dbReference type="Proteomes" id="UP000790833">
    <property type="component" value="Unassembled WGS sequence"/>
</dbReference>
<keyword evidence="1" id="KW-0949">S-adenosyl-L-methionine</keyword>
<feature type="domain" description="SET" evidence="3">
    <location>
        <begin position="23"/>
        <end position="299"/>
    </location>
</feature>
<dbReference type="PANTHER" id="PTHR13271:SF34">
    <property type="entry name" value="N-LYSINE METHYLTRANSFERASE SETD6"/>
    <property type="match status" value="1"/>
</dbReference>
<feature type="region of interest" description="Disordered" evidence="2">
    <location>
        <begin position="190"/>
        <end position="236"/>
    </location>
</feature>